<evidence type="ECO:0000313" key="2">
    <source>
        <dbReference type="EMBL" id="TVY36859.1"/>
    </source>
</evidence>
<reference evidence="2 3" key="1">
    <citation type="submission" date="2018-05" db="EMBL/GenBank/DDBJ databases">
        <title>Genome sequencing and assembly of the regulated plant pathogen Lachnellula willkommii and related sister species for the development of diagnostic species identification markers.</title>
        <authorList>
            <person name="Giroux E."/>
            <person name="Bilodeau G."/>
        </authorList>
    </citation>
    <scope>NUCLEOTIDE SEQUENCE [LARGE SCALE GENOMIC DNA]</scope>
    <source>
        <strain evidence="2 3">CBS 197.66</strain>
    </source>
</reference>
<name>A0A8H8U7K5_9HELO</name>
<dbReference type="InterPro" id="IPR036069">
    <property type="entry name" value="DUF34/NIF3_sf"/>
</dbReference>
<evidence type="ECO:0000313" key="3">
    <source>
        <dbReference type="Proteomes" id="UP000462212"/>
    </source>
</evidence>
<keyword evidence="3" id="KW-1185">Reference proteome</keyword>
<dbReference type="InterPro" id="IPR015867">
    <property type="entry name" value="N-reg_PII/ATP_PRibTrfase_C"/>
</dbReference>
<dbReference type="OrthoDB" id="15981at2759"/>
<accession>A0A8H8U7K5</accession>
<dbReference type="PANTHER" id="PTHR41774:SF1">
    <property type="entry name" value="NGG1P INTERACTING FACTOR NIF3"/>
    <property type="match status" value="1"/>
</dbReference>
<organism evidence="2 3">
    <name type="scientific">Lachnellula subtilissima</name>
    <dbReference type="NCBI Taxonomy" id="602034"/>
    <lineage>
        <taxon>Eukaryota</taxon>
        <taxon>Fungi</taxon>
        <taxon>Dikarya</taxon>
        <taxon>Ascomycota</taxon>
        <taxon>Pezizomycotina</taxon>
        <taxon>Leotiomycetes</taxon>
        <taxon>Helotiales</taxon>
        <taxon>Lachnaceae</taxon>
        <taxon>Lachnellula</taxon>
    </lineage>
</organism>
<dbReference type="EMBL" id="QGMJ01000392">
    <property type="protein sequence ID" value="TVY36859.1"/>
    <property type="molecule type" value="Genomic_DNA"/>
</dbReference>
<proteinExistence type="predicted"/>
<dbReference type="AlphaFoldDB" id="A0A8H8U7K5"/>
<sequence length="184" mass="19742">MPILSIMSLHDLQPSNLVPRARAVRLGSGRDATGDLTLTPHAVCRDGSFFILAPTFIPQPNAAQLLIREAGIEMAAPKFMLVFRVPLPDLDAVKAAVFAAGAGRYPGPGSYTECAWQTIGTAQFRPGSAANPHIGAVGVLEKVDEARVETLCVGEDVVRRAVQALKSVHPYEEPGYEVFSIMNF</sequence>
<dbReference type="Gene3D" id="3.30.70.120">
    <property type="match status" value="1"/>
</dbReference>
<keyword evidence="2" id="KW-0378">Hydrolase</keyword>
<dbReference type="SUPFAM" id="SSF102705">
    <property type="entry name" value="NIF3 (NGG1p interacting factor 3)-like"/>
    <property type="match status" value="1"/>
</dbReference>
<evidence type="ECO:0000256" key="1">
    <source>
        <dbReference type="ARBA" id="ARBA00020998"/>
    </source>
</evidence>
<dbReference type="GO" id="GO:0016787">
    <property type="term" value="F:hydrolase activity"/>
    <property type="evidence" value="ECO:0007669"/>
    <property type="project" value="UniProtKB-KW"/>
</dbReference>
<gene>
    <name evidence="2" type="ORF">LSUB1_G003401</name>
</gene>
<dbReference type="Proteomes" id="UP000462212">
    <property type="component" value="Unassembled WGS sequence"/>
</dbReference>
<dbReference type="PANTHER" id="PTHR41774">
    <property type="match status" value="1"/>
</dbReference>
<comment type="caution">
    <text evidence="2">The sequence shown here is derived from an EMBL/GenBank/DDBJ whole genome shotgun (WGS) entry which is preliminary data.</text>
</comment>
<protein>
    <recommendedName>
        <fullName evidence="1">ATP phosphoribosyltransferase</fullName>
    </recommendedName>
</protein>